<evidence type="ECO:0000256" key="1">
    <source>
        <dbReference type="ARBA" id="ARBA00004401"/>
    </source>
</evidence>
<keyword evidence="2" id="KW-0430">Lectin</keyword>
<dbReference type="InterPro" id="IPR001304">
    <property type="entry name" value="C-type_lectin-like"/>
</dbReference>
<sequence length="285" mass="30806">MRFDPAFDDPLPALTGAPGPESLHHVPLAPESVTTLWQENNGSYVTEGVQEQPLDEAGSPGRVGRGSAVSAGTNVCVLIGESKVWGAERGQCPSGSVPAGLLPALGQLHLRCERLFVPPGELCRPRQWHLPVLAVSVAINVVLLVCIAARAASWRSDPQTAGTAATVLGCQDGWIGYRRICYYVPWEKGSWESSQRACSSLGASLAVLKREWEVPFLRRLKGSTDCWFGLRRQDGRLVWADDTVYNGTFLVHGQGACAYMSDNHFSTSSCSQLRPYICSVALAPL</sequence>
<evidence type="ECO:0000313" key="5">
    <source>
        <dbReference type="Ensembl" id="ENSAOWP00000023737.1"/>
    </source>
</evidence>
<protein>
    <recommendedName>
        <fullName evidence="4">C-type lectin domain-containing protein</fullName>
    </recommendedName>
</protein>
<dbReference type="Gene3D" id="3.10.100.10">
    <property type="entry name" value="Mannose-Binding Protein A, subunit A"/>
    <property type="match status" value="1"/>
</dbReference>
<evidence type="ECO:0000313" key="6">
    <source>
        <dbReference type="Proteomes" id="UP000694424"/>
    </source>
</evidence>
<evidence type="ECO:0000259" key="4">
    <source>
        <dbReference type="PROSITE" id="PS50041"/>
    </source>
</evidence>
<dbReference type="GO" id="GO:0030246">
    <property type="term" value="F:carbohydrate binding"/>
    <property type="evidence" value="ECO:0007669"/>
    <property type="project" value="UniProtKB-KW"/>
</dbReference>
<dbReference type="PANTHER" id="PTHR45710">
    <property type="entry name" value="C-TYPE LECTIN DOMAIN-CONTAINING PROTEIN 180"/>
    <property type="match status" value="1"/>
</dbReference>
<comment type="subcellular location">
    <subcellularLocation>
        <location evidence="1">Cell membrane</location>
        <topology evidence="1">Single-pass type II membrane protein</topology>
    </subcellularLocation>
</comment>
<dbReference type="InterPro" id="IPR033992">
    <property type="entry name" value="NKR-like_CTLD"/>
</dbReference>
<dbReference type="SUPFAM" id="SSF56436">
    <property type="entry name" value="C-type lectin-like"/>
    <property type="match status" value="1"/>
</dbReference>
<organism evidence="5 6">
    <name type="scientific">Apteryx owenii</name>
    <name type="common">Little spotted kiwi</name>
    <dbReference type="NCBI Taxonomy" id="8824"/>
    <lineage>
        <taxon>Eukaryota</taxon>
        <taxon>Metazoa</taxon>
        <taxon>Chordata</taxon>
        <taxon>Craniata</taxon>
        <taxon>Vertebrata</taxon>
        <taxon>Euteleostomi</taxon>
        <taxon>Archelosauria</taxon>
        <taxon>Archosauria</taxon>
        <taxon>Dinosauria</taxon>
        <taxon>Saurischia</taxon>
        <taxon>Theropoda</taxon>
        <taxon>Coelurosauria</taxon>
        <taxon>Aves</taxon>
        <taxon>Palaeognathae</taxon>
        <taxon>Apterygiformes</taxon>
        <taxon>Apterygidae</taxon>
        <taxon>Apteryx</taxon>
    </lineage>
</organism>
<feature type="domain" description="C-type lectin" evidence="4">
    <location>
        <begin position="177"/>
        <end position="279"/>
    </location>
</feature>
<reference evidence="5" key="2">
    <citation type="submission" date="2025-09" db="UniProtKB">
        <authorList>
            <consortium name="Ensembl"/>
        </authorList>
    </citation>
    <scope>IDENTIFICATION</scope>
</reference>
<keyword evidence="6" id="KW-1185">Reference proteome</keyword>
<name>A0A8B9SCN3_APTOW</name>
<dbReference type="SMART" id="SM00034">
    <property type="entry name" value="CLECT"/>
    <property type="match status" value="1"/>
</dbReference>
<dbReference type="AlphaFoldDB" id="A0A8B9SCN3"/>
<dbReference type="Proteomes" id="UP000694424">
    <property type="component" value="Unplaced"/>
</dbReference>
<evidence type="ECO:0000256" key="3">
    <source>
        <dbReference type="SAM" id="MobiDB-lite"/>
    </source>
</evidence>
<feature type="region of interest" description="Disordered" evidence="3">
    <location>
        <begin position="1"/>
        <end position="22"/>
    </location>
</feature>
<accession>A0A8B9SCN3</accession>
<dbReference type="InterPro" id="IPR016186">
    <property type="entry name" value="C-type_lectin-like/link_sf"/>
</dbReference>
<reference evidence="5" key="1">
    <citation type="submission" date="2025-08" db="UniProtKB">
        <authorList>
            <consortium name="Ensembl"/>
        </authorList>
    </citation>
    <scope>IDENTIFICATION</scope>
</reference>
<dbReference type="Pfam" id="PF00059">
    <property type="entry name" value="Lectin_C"/>
    <property type="match status" value="1"/>
</dbReference>
<evidence type="ECO:0000256" key="2">
    <source>
        <dbReference type="ARBA" id="ARBA00022734"/>
    </source>
</evidence>
<dbReference type="Ensembl" id="ENSAOWT00000026870.1">
    <property type="protein sequence ID" value="ENSAOWP00000023737.1"/>
    <property type="gene ID" value="ENSAOWG00000016011.1"/>
</dbReference>
<dbReference type="PROSITE" id="PS50041">
    <property type="entry name" value="C_TYPE_LECTIN_2"/>
    <property type="match status" value="1"/>
</dbReference>
<proteinExistence type="predicted"/>
<dbReference type="InterPro" id="IPR016187">
    <property type="entry name" value="CTDL_fold"/>
</dbReference>
<dbReference type="CDD" id="cd03593">
    <property type="entry name" value="CLECT_NK_receptors_like"/>
    <property type="match status" value="1"/>
</dbReference>
<dbReference type="GO" id="GO:0005886">
    <property type="term" value="C:plasma membrane"/>
    <property type="evidence" value="ECO:0007669"/>
    <property type="project" value="UniProtKB-SubCell"/>
</dbReference>
<dbReference type="InterPro" id="IPR050828">
    <property type="entry name" value="C-type_lectin/matrix_domain"/>
</dbReference>
<dbReference type="PANTHER" id="PTHR45710:SF8">
    <property type="entry name" value="RERATING FAMILY MEMBER 4"/>
    <property type="match status" value="1"/>
</dbReference>